<evidence type="ECO:0000313" key="2">
    <source>
        <dbReference type="EMBL" id="KAL1131846.1"/>
    </source>
</evidence>
<name>A0ABD0YKQ4_9HEMI</name>
<dbReference type="Proteomes" id="UP001558652">
    <property type="component" value="Unassembled WGS sequence"/>
</dbReference>
<dbReference type="EMBL" id="JBFDAA010000006">
    <property type="protein sequence ID" value="KAL1131846.1"/>
    <property type="molecule type" value="Genomic_DNA"/>
</dbReference>
<keyword evidence="3" id="KW-1185">Reference proteome</keyword>
<evidence type="ECO:0000313" key="3">
    <source>
        <dbReference type="Proteomes" id="UP001558652"/>
    </source>
</evidence>
<sequence>MAISRNRFRPKKSEQETVDHAHQFIPNVRKRVDQDSHAPVLCNEYSCPKFYHCLRAGPQSRVSLEWTTVYHLPGEKYDLCSWKKKTSQDHQVVPSSVTPIPKMSHYLTPERGPSSEQAAPSPWTVYLFRNFYIPMGTRAGRIVAVTGRGAMPAETDPGRPADRHNRHDTTAQTYLRRPRTAQTYLRKPQLHKRTGGRSQTGRQAGRWPQAGAPHQRHLPLN</sequence>
<comment type="caution">
    <text evidence="2">The sequence shown here is derived from an EMBL/GenBank/DDBJ whole genome shotgun (WGS) entry which is preliminary data.</text>
</comment>
<feature type="region of interest" description="Disordered" evidence="1">
    <location>
        <begin position="148"/>
        <end position="221"/>
    </location>
</feature>
<evidence type="ECO:0000256" key="1">
    <source>
        <dbReference type="SAM" id="MobiDB-lite"/>
    </source>
</evidence>
<proteinExistence type="predicted"/>
<accession>A0ABD0YKQ4</accession>
<gene>
    <name evidence="2" type="ORF">AAG570_011457</name>
</gene>
<protein>
    <submittedName>
        <fullName evidence="2">Uncharacterized protein</fullName>
    </submittedName>
</protein>
<reference evidence="2 3" key="1">
    <citation type="submission" date="2024-07" db="EMBL/GenBank/DDBJ databases">
        <title>Chromosome-level genome assembly of the water stick insect Ranatra chinensis (Heteroptera: Nepidae).</title>
        <authorList>
            <person name="Liu X."/>
        </authorList>
    </citation>
    <scope>NUCLEOTIDE SEQUENCE [LARGE SCALE GENOMIC DNA]</scope>
    <source>
        <strain evidence="2">Cailab_2021Rc</strain>
        <tissue evidence="2">Muscle</tissue>
    </source>
</reference>
<feature type="compositionally biased region" description="Basic and acidic residues" evidence="1">
    <location>
        <begin position="156"/>
        <end position="169"/>
    </location>
</feature>
<dbReference type="AlphaFoldDB" id="A0ABD0YKQ4"/>
<organism evidence="2 3">
    <name type="scientific">Ranatra chinensis</name>
    <dbReference type="NCBI Taxonomy" id="642074"/>
    <lineage>
        <taxon>Eukaryota</taxon>
        <taxon>Metazoa</taxon>
        <taxon>Ecdysozoa</taxon>
        <taxon>Arthropoda</taxon>
        <taxon>Hexapoda</taxon>
        <taxon>Insecta</taxon>
        <taxon>Pterygota</taxon>
        <taxon>Neoptera</taxon>
        <taxon>Paraneoptera</taxon>
        <taxon>Hemiptera</taxon>
        <taxon>Heteroptera</taxon>
        <taxon>Panheteroptera</taxon>
        <taxon>Nepomorpha</taxon>
        <taxon>Nepidae</taxon>
        <taxon>Ranatrinae</taxon>
        <taxon>Ranatra</taxon>
    </lineage>
</organism>